<evidence type="ECO:0000313" key="5">
    <source>
        <dbReference type="EMBL" id="MCZ8401892.1"/>
    </source>
</evidence>
<dbReference type="InterPro" id="IPR002110">
    <property type="entry name" value="Ankyrin_rpt"/>
</dbReference>
<dbReference type="SMART" id="SM00248">
    <property type="entry name" value="ANK"/>
    <property type="match status" value="4"/>
</dbReference>
<protein>
    <submittedName>
        <fullName evidence="5">Ankyrin repeat domain-containing protein</fullName>
    </submittedName>
</protein>
<sequence>MSIIRSWRKFLAAALLAVAESGAASAGEAGAELLRAAGAGDLARVQALLARGAPLETRDADGNTPLLRATLANQEAVATALMAAGADVNAKNRMQDSAYLYAGARGHNGILAETLRHGADLRSANRYGGTALIPACERGLVDTVRMLLRAGVDPNHVNRLGWTGLLEAIILSDGGPAHQAVVRLLLDNGADVNLPDGDGRSPLWHARQRGQEAIATMLQAAGAR</sequence>
<dbReference type="Pfam" id="PF12796">
    <property type="entry name" value="Ank_2"/>
    <property type="match status" value="1"/>
</dbReference>
<name>A0A9W5AAG7_ALCXX</name>
<dbReference type="Proteomes" id="UP001141992">
    <property type="component" value="Unassembled WGS sequence"/>
</dbReference>
<dbReference type="PROSITE" id="PS50297">
    <property type="entry name" value="ANK_REP_REGION"/>
    <property type="match status" value="2"/>
</dbReference>
<evidence type="ECO:0000256" key="2">
    <source>
        <dbReference type="ARBA" id="ARBA00023043"/>
    </source>
</evidence>
<feature type="repeat" description="ANK" evidence="3">
    <location>
        <begin position="160"/>
        <end position="197"/>
    </location>
</feature>
<dbReference type="RefSeq" id="WP_082402753.1">
    <property type="nucleotide sequence ID" value="NZ_CYTI01000003.1"/>
</dbReference>
<evidence type="ECO:0000256" key="4">
    <source>
        <dbReference type="SAM" id="SignalP"/>
    </source>
</evidence>
<dbReference type="PANTHER" id="PTHR24201:SF15">
    <property type="entry name" value="ANKYRIN REPEAT DOMAIN-CONTAINING PROTEIN 66"/>
    <property type="match status" value="1"/>
</dbReference>
<dbReference type="InterPro" id="IPR036770">
    <property type="entry name" value="Ankyrin_rpt-contain_sf"/>
</dbReference>
<dbReference type="Gene3D" id="1.25.40.20">
    <property type="entry name" value="Ankyrin repeat-containing domain"/>
    <property type="match status" value="1"/>
</dbReference>
<gene>
    <name evidence="5" type="ORF">O9570_10585</name>
</gene>
<dbReference type="PANTHER" id="PTHR24201">
    <property type="entry name" value="ANK_REP_REGION DOMAIN-CONTAINING PROTEIN"/>
    <property type="match status" value="1"/>
</dbReference>
<feature type="chain" id="PRO_5040974085" evidence="4">
    <location>
        <begin position="27"/>
        <end position="224"/>
    </location>
</feature>
<dbReference type="InterPro" id="IPR050776">
    <property type="entry name" value="Ank_Repeat/CDKN_Inhibitor"/>
</dbReference>
<organism evidence="5 6">
    <name type="scientific">Alcaligenes xylosoxydans xylosoxydans</name>
    <name type="common">Achromobacter xylosoxidans</name>
    <dbReference type="NCBI Taxonomy" id="85698"/>
    <lineage>
        <taxon>Bacteria</taxon>
        <taxon>Pseudomonadati</taxon>
        <taxon>Pseudomonadota</taxon>
        <taxon>Betaproteobacteria</taxon>
        <taxon>Burkholderiales</taxon>
        <taxon>Alcaligenaceae</taxon>
        <taxon>Achromobacter</taxon>
    </lineage>
</organism>
<evidence type="ECO:0000256" key="1">
    <source>
        <dbReference type="ARBA" id="ARBA00022737"/>
    </source>
</evidence>
<keyword evidence="4" id="KW-0732">Signal</keyword>
<evidence type="ECO:0000313" key="6">
    <source>
        <dbReference type="Proteomes" id="UP001141992"/>
    </source>
</evidence>
<feature type="repeat" description="ANK" evidence="3">
    <location>
        <begin position="127"/>
        <end position="159"/>
    </location>
</feature>
<feature type="repeat" description="ANK" evidence="3">
    <location>
        <begin position="61"/>
        <end position="93"/>
    </location>
</feature>
<feature type="signal peptide" evidence="4">
    <location>
        <begin position="1"/>
        <end position="26"/>
    </location>
</feature>
<dbReference type="Pfam" id="PF13637">
    <property type="entry name" value="Ank_4"/>
    <property type="match status" value="1"/>
</dbReference>
<proteinExistence type="predicted"/>
<evidence type="ECO:0000256" key="3">
    <source>
        <dbReference type="PROSITE-ProRule" id="PRU00023"/>
    </source>
</evidence>
<dbReference type="SUPFAM" id="SSF48403">
    <property type="entry name" value="Ankyrin repeat"/>
    <property type="match status" value="1"/>
</dbReference>
<dbReference type="PROSITE" id="PS50088">
    <property type="entry name" value="ANK_REPEAT"/>
    <property type="match status" value="3"/>
</dbReference>
<keyword evidence="2 3" id="KW-0040">ANK repeat</keyword>
<reference evidence="5" key="1">
    <citation type="submission" date="2022-12" db="EMBL/GenBank/DDBJ databases">
        <authorList>
            <person name="Voronina O.L."/>
            <person name="Kunda M.S."/>
            <person name="Ryzhova N."/>
            <person name="Aksenova E.I."/>
        </authorList>
    </citation>
    <scope>NUCLEOTIDE SEQUENCE</scope>
    <source>
        <strain evidence="5">SCCH136:Ach223948</strain>
    </source>
</reference>
<dbReference type="AlphaFoldDB" id="A0A9W5AAG7"/>
<accession>A0A9W5AAG7</accession>
<comment type="caution">
    <text evidence="5">The sequence shown here is derived from an EMBL/GenBank/DDBJ whole genome shotgun (WGS) entry which is preliminary data.</text>
</comment>
<dbReference type="EMBL" id="JAPZVI010000006">
    <property type="protein sequence ID" value="MCZ8401892.1"/>
    <property type="molecule type" value="Genomic_DNA"/>
</dbReference>
<keyword evidence="1" id="KW-0677">Repeat</keyword>